<sequence>MKTQEPCRRNHHPYKVQQEFEIQFQGPCEQNNPLLYSKLSAAVTQYLEARNHCWDVKCEFSNLTIFCGPSTDNHRYRRSDYFTVMWNVTISNDDRLAKSFINDILTAIEQELSKVAELLFINVEDQQYNSVPGSVKVSPPNWMCKTGEMIQKDYCIPCPPGSMLNVTSQKCTFCRVGFYQEESGQTICKMCPDGVSAEEGAIGLSYCISIPAIDEMSKFLIITTCTFGFVFLCLVIFMYLQYQRQQRKASNVKTAPNPRTTTTSVYVAPPPFPRVKPVNDGFGTRDYMYVHEYEDIENASQVSKMPNPNMDALYRIPPHMQRRLASTENIYDD</sequence>
<keyword evidence="1" id="KW-0472">Membrane</keyword>
<keyword evidence="4" id="KW-1185">Reference proteome</keyword>
<dbReference type="OrthoDB" id="5958943at2759"/>
<dbReference type="SUPFAM" id="SSF57184">
    <property type="entry name" value="Growth factor receptor domain"/>
    <property type="match status" value="1"/>
</dbReference>
<dbReference type="Gene3D" id="2.10.50.10">
    <property type="entry name" value="Tumor Necrosis Factor Receptor, subunit A, domain 2"/>
    <property type="match status" value="1"/>
</dbReference>
<feature type="transmembrane region" description="Helical" evidence="1">
    <location>
        <begin position="219"/>
        <end position="240"/>
    </location>
</feature>
<evidence type="ECO:0000313" key="4">
    <source>
        <dbReference type="Proteomes" id="UP000597762"/>
    </source>
</evidence>
<dbReference type="Pfam" id="PF07699">
    <property type="entry name" value="Ephrin_rec_like"/>
    <property type="match status" value="1"/>
</dbReference>
<evidence type="ECO:0000256" key="1">
    <source>
        <dbReference type="SAM" id="Phobius"/>
    </source>
</evidence>
<dbReference type="AlphaFoldDB" id="A0A812EBM2"/>
<protein>
    <recommendedName>
        <fullName evidence="2">Tyrosine-protein kinase ephrin type A/B receptor-like domain-containing protein</fullName>
    </recommendedName>
</protein>
<gene>
    <name evidence="3" type="ORF">SPHA_72123</name>
</gene>
<accession>A0A812EBM2</accession>
<dbReference type="Proteomes" id="UP000597762">
    <property type="component" value="Unassembled WGS sequence"/>
</dbReference>
<dbReference type="SMART" id="SM01411">
    <property type="entry name" value="Ephrin_rec_like"/>
    <property type="match status" value="1"/>
</dbReference>
<organism evidence="3 4">
    <name type="scientific">Acanthosepion pharaonis</name>
    <name type="common">Pharaoh cuttlefish</name>
    <name type="synonym">Sepia pharaonis</name>
    <dbReference type="NCBI Taxonomy" id="158019"/>
    <lineage>
        <taxon>Eukaryota</taxon>
        <taxon>Metazoa</taxon>
        <taxon>Spiralia</taxon>
        <taxon>Lophotrochozoa</taxon>
        <taxon>Mollusca</taxon>
        <taxon>Cephalopoda</taxon>
        <taxon>Coleoidea</taxon>
        <taxon>Decapodiformes</taxon>
        <taxon>Sepiida</taxon>
        <taxon>Sepiina</taxon>
        <taxon>Sepiidae</taxon>
        <taxon>Acanthosepion</taxon>
    </lineage>
</organism>
<dbReference type="InterPro" id="IPR009030">
    <property type="entry name" value="Growth_fac_rcpt_cys_sf"/>
</dbReference>
<feature type="domain" description="Tyrosine-protein kinase ephrin type A/B receptor-like" evidence="2">
    <location>
        <begin position="161"/>
        <end position="197"/>
    </location>
</feature>
<dbReference type="InterPro" id="IPR011641">
    <property type="entry name" value="Tyr-kin_ephrin_A/B_rcpt-like"/>
</dbReference>
<reference evidence="3" key="1">
    <citation type="submission" date="2021-01" db="EMBL/GenBank/DDBJ databases">
        <authorList>
            <person name="Li R."/>
            <person name="Bekaert M."/>
        </authorList>
    </citation>
    <scope>NUCLEOTIDE SEQUENCE</scope>
    <source>
        <strain evidence="3">Farmed</strain>
    </source>
</reference>
<keyword evidence="1" id="KW-1133">Transmembrane helix</keyword>
<comment type="caution">
    <text evidence="3">The sequence shown here is derived from an EMBL/GenBank/DDBJ whole genome shotgun (WGS) entry which is preliminary data.</text>
</comment>
<evidence type="ECO:0000259" key="2">
    <source>
        <dbReference type="Pfam" id="PF07699"/>
    </source>
</evidence>
<name>A0A812EBM2_ACAPH</name>
<keyword evidence="1" id="KW-0812">Transmembrane</keyword>
<evidence type="ECO:0000313" key="3">
    <source>
        <dbReference type="EMBL" id="CAE1322105.1"/>
    </source>
</evidence>
<dbReference type="EMBL" id="CAHIKZ030005296">
    <property type="protein sequence ID" value="CAE1322105.1"/>
    <property type="molecule type" value="Genomic_DNA"/>
</dbReference>
<proteinExistence type="predicted"/>